<comment type="caution">
    <text evidence="1">The sequence shown here is derived from an EMBL/GenBank/DDBJ whole genome shotgun (WGS) entry which is preliminary data.</text>
</comment>
<dbReference type="EMBL" id="JAMTCP010000050">
    <property type="protein sequence ID" value="MCP2261854.1"/>
    <property type="molecule type" value="Genomic_DNA"/>
</dbReference>
<reference evidence="1 2" key="1">
    <citation type="submission" date="2022-06" db="EMBL/GenBank/DDBJ databases">
        <title>Genomic Encyclopedia of Archaeal and Bacterial Type Strains, Phase II (KMG-II): from individual species to whole genera.</title>
        <authorList>
            <person name="Goeker M."/>
        </authorList>
    </citation>
    <scope>NUCLEOTIDE SEQUENCE [LARGE SCALE GENOMIC DNA]</scope>
    <source>
        <strain evidence="1 2">DSM 40477</strain>
    </source>
</reference>
<sequence length="252" mass="28612">MLLRGAGWTNPPEYDGSGRVSWFVEVLTEREDSRPEIERFLCRVCDPLEYDDGMSTADTVRQCLNQILEPERLEVSYAGSRPVIGERVAQGQPRVVLEPGDVRERLCRWIKDDKAVELLIVRLVEVQEAEVRAPLLALFGIGSFIEGLLYLVLVERFPELEQDGFPAQNGKRVPAKHAGLELLLNIAHERNLIQLDAKSFMEPIRNFRNYIHLRRQRESDFIPDGDTVTMCWPPVQALLNDLDASATETSGV</sequence>
<evidence type="ECO:0000313" key="1">
    <source>
        <dbReference type="EMBL" id="MCP2261854.1"/>
    </source>
</evidence>
<keyword evidence="2" id="KW-1185">Reference proteome</keyword>
<gene>
    <name evidence="1" type="ORF">LX15_005581</name>
</gene>
<evidence type="ECO:0000313" key="2">
    <source>
        <dbReference type="Proteomes" id="UP001205311"/>
    </source>
</evidence>
<dbReference type="Proteomes" id="UP001205311">
    <property type="component" value="Unassembled WGS sequence"/>
</dbReference>
<organism evidence="1 2">
    <name type="scientific">Streptoalloteichus tenebrarius (strain ATCC 17920 / DSM 40477 / JCM 4838 / CBS 697.72 / NBRC 16177 / NCIMB 11028 / NRRL B-12390 / A12253. 1 / ISP 5477)</name>
    <name type="common">Streptomyces tenebrarius</name>
    <dbReference type="NCBI Taxonomy" id="1933"/>
    <lineage>
        <taxon>Bacteria</taxon>
        <taxon>Bacillati</taxon>
        <taxon>Actinomycetota</taxon>
        <taxon>Actinomycetes</taxon>
        <taxon>Pseudonocardiales</taxon>
        <taxon>Pseudonocardiaceae</taxon>
        <taxon>Streptoalloteichus</taxon>
    </lineage>
</organism>
<proteinExistence type="predicted"/>
<name>A0ABT1I239_STRSD</name>
<accession>A0ABT1I239</accession>
<protein>
    <submittedName>
        <fullName evidence="1">Uncharacterized protein</fullName>
    </submittedName>
</protein>